<reference evidence="3" key="1">
    <citation type="submission" date="2016-12" db="EMBL/GenBank/DDBJ databases">
        <authorList>
            <person name="Varghese N."/>
            <person name="Submissions S."/>
        </authorList>
    </citation>
    <scope>NUCLEOTIDE SEQUENCE [LARGE SCALE GENOMIC DNA]</scope>
    <source>
        <strain evidence="3">DSM 16779</strain>
    </source>
</reference>
<evidence type="ECO:0000313" key="2">
    <source>
        <dbReference type="EMBL" id="SIO20831.1"/>
    </source>
</evidence>
<dbReference type="Pfam" id="PF18167">
    <property type="entry name" value="Sa_NUDIX"/>
    <property type="match status" value="1"/>
</dbReference>
<protein>
    <recommendedName>
        <fullName evidence="1">CD-NTase-associated protein 16 NUDIX domain-containing protein</fullName>
    </recommendedName>
</protein>
<dbReference type="AlphaFoldDB" id="A0A1N6HM29"/>
<dbReference type="EMBL" id="FSRQ01000002">
    <property type="protein sequence ID" value="SIO20831.1"/>
    <property type="molecule type" value="Genomic_DNA"/>
</dbReference>
<accession>A0A1N6HM29</accession>
<organism evidence="2 3">
    <name type="scientific">Chryseobacterium scophthalmum</name>
    <dbReference type="NCBI Taxonomy" id="59733"/>
    <lineage>
        <taxon>Bacteria</taxon>
        <taxon>Pseudomonadati</taxon>
        <taxon>Bacteroidota</taxon>
        <taxon>Flavobacteriia</taxon>
        <taxon>Flavobacteriales</taxon>
        <taxon>Weeksellaceae</taxon>
        <taxon>Chryseobacterium group</taxon>
        <taxon>Chryseobacterium</taxon>
    </lineage>
</organism>
<sequence length="265" mass="30976">MSVAYNNQYQFNMALLTLFTGVAKSLATKGAGILWENRNYLNLFFKTKYGAYKNQNIRFSIAGLIRIKIPGTNKYLLVLNRRIENQLQPVGGVYKRYGDESLFTKWGYKPDNSKNGLDVDDKSSCDLRFMVPGKHCIDVLNWFESGQERENNPYREFKEELLDTNILDSDIFSQIDYKHVRRFSKNLVWSEFFTCYEILIYDVYELIPNEKQKKALIQLSKKDNDLSKGFGIVSCDDIEQQRLLQENKQIARIGQHTKLLINKTF</sequence>
<evidence type="ECO:0000259" key="1">
    <source>
        <dbReference type="Pfam" id="PF18167"/>
    </source>
</evidence>
<proteinExistence type="predicted"/>
<dbReference type="STRING" id="59733.SAMN05421769_2656"/>
<gene>
    <name evidence="2" type="ORF">SAMN05421769_2656</name>
</gene>
<dbReference type="Proteomes" id="UP000184782">
    <property type="component" value="Unassembled WGS sequence"/>
</dbReference>
<name>A0A1N6HM29_9FLAO</name>
<evidence type="ECO:0000313" key="3">
    <source>
        <dbReference type="Proteomes" id="UP000184782"/>
    </source>
</evidence>
<feature type="domain" description="CD-NTase-associated protein 16 NUDIX" evidence="1">
    <location>
        <begin position="56"/>
        <end position="260"/>
    </location>
</feature>
<keyword evidence="3" id="KW-1185">Reference proteome</keyword>
<dbReference type="InterPro" id="IPR040829">
    <property type="entry name" value="Cap16_NUDIX"/>
</dbReference>